<accession>A0A931N3R6</accession>
<keyword evidence="2" id="KW-0812">Transmembrane</keyword>
<name>A0A931N3R6_9NOCA</name>
<keyword evidence="2" id="KW-0472">Membrane</keyword>
<evidence type="ECO:0000313" key="4">
    <source>
        <dbReference type="EMBL" id="MBH0778099.1"/>
    </source>
</evidence>
<evidence type="ECO:0000256" key="1">
    <source>
        <dbReference type="SAM" id="MobiDB-lite"/>
    </source>
</evidence>
<protein>
    <recommendedName>
        <fullName evidence="3">DUF5666 domain-containing protein</fullName>
    </recommendedName>
</protein>
<evidence type="ECO:0000259" key="3">
    <source>
        <dbReference type="Pfam" id="PF18914"/>
    </source>
</evidence>
<keyword evidence="5" id="KW-1185">Reference proteome</keyword>
<feature type="compositionally biased region" description="Polar residues" evidence="1">
    <location>
        <begin position="69"/>
        <end position="79"/>
    </location>
</feature>
<dbReference type="InterPro" id="IPR043724">
    <property type="entry name" value="DUF5666"/>
</dbReference>
<evidence type="ECO:0000256" key="2">
    <source>
        <dbReference type="SAM" id="Phobius"/>
    </source>
</evidence>
<feature type="region of interest" description="Disordered" evidence="1">
    <location>
        <begin position="1"/>
        <end position="131"/>
    </location>
</feature>
<feature type="region of interest" description="Disordered" evidence="1">
    <location>
        <begin position="160"/>
        <end position="208"/>
    </location>
</feature>
<gene>
    <name evidence="4" type="ORF">IT779_17610</name>
</gene>
<dbReference type="Pfam" id="PF18914">
    <property type="entry name" value="DUF5666"/>
    <property type="match status" value="1"/>
</dbReference>
<feature type="transmembrane region" description="Helical" evidence="2">
    <location>
        <begin position="137"/>
        <end position="160"/>
    </location>
</feature>
<feature type="compositionally biased region" description="Polar residues" evidence="1">
    <location>
        <begin position="166"/>
        <end position="178"/>
    </location>
</feature>
<proteinExistence type="predicted"/>
<evidence type="ECO:0000313" key="5">
    <source>
        <dbReference type="Proteomes" id="UP000655751"/>
    </source>
</evidence>
<sequence>MNNPKDPWAPRPDDEPTRQLGPQGRSGHPGNDAVGGTDDPTVAYGANQQAAPRYPSTEQFAPWTPPPVNATQQLPTAENQWGAYENGGSYEGGGAYGGYGPQWSGSPGQPGAMPPGAPPPVDQLPPHEPPRKRNTGLWIALALGVLALVAVAGIAAGALLGDKNSDSSTAGAGVTTTRVLPPQATIPTVPKSSGSNSPSGLPGLPGLDDLGATAGTISANSGGTLTLETMSGKNVTVRTTDKTQVISLSGAKASDLPVGDVVMVQGDKAADGSINAKVIISTGLPGGPR</sequence>
<comment type="caution">
    <text evidence="4">The sequence shown here is derived from an EMBL/GenBank/DDBJ whole genome shotgun (WGS) entry which is preliminary data.</text>
</comment>
<dbReference type="AlphaFoldDB" id="A0A931N3R6"/>
<dbReference type="Proteomes" id="UP000655751">
    <property type="component" value="Unassembled WGS sequence"/>
</dbReference>
<feature type="compositionally biased region" description="Low complexity" evidence="1">
    <location>
        <begin position="101"/>
        <end position="111"/>
    </location>
</feature>
<keyword evidence="2" id="KW-1133">Transmembrane helix</keyword>
<feature type="domain" description="DUF5666" evidence="3">
    <location>
        <begin position="215"/>
        <end position="279"/>
    </location>
</feature>
<feature type="compositionally biased region" description="Low complexity" evidence="1">
    <location>
        <begin position="192"/>
        <end position="208"/>
    </location>
</feature>
<reference evidence="4" key="1">
    <citation type="submission" date="2020-11" db="EMBL/GenBank/DDBJ databases">
        <title>Nocardia NEAU-351.nov., a novel actinomycete isolated from the cow dung.</title>
        <authorList>
            <person name="Zhang X."/>
        </authorList>
    </citation>
    <scope>NUCLEOTIDE SEQUENCE</scope>
    <source>
        <strain evidence="4">NEAU-351</strain>
    </source>
</reference>
<feature type="compositionally biased region" description="Pro residues" evidence="1">
    <location>
        <begin position="112"/>
        <end position="127"/>
    </location>
</feature>
<dbReference type="RefSeq" id="WP_196150438.1">
    <property type="nucleotide sequence ID" value="NZ_JADMLG010000007.1"/>
</dbReference>
<organism evidence="4 5">
    <name type="scientific">Nocardia bovistercoris</name>
    <dbReference type="NCBI Taxonomy" id="2785916"/>
    <lineage>
        <taxon>Bacteria</taxon>
        <taxon>Bacillati</taxon>
        <taxon>Actinomycetota</taxon>
        <taxon>Actinomycetes</taxon>
        <taxon>Mycobacteriales</taxon>
        <taxon>Nocardiaceae</taxon>
        <taxon>Nocardia</taxon>
    </lineage>
</organism>
<feature type="compositionally biased region" description="Gly residues" evidence="1">
    <location>
        <begin position="89"/>
        <end position="100"/>
    </location>
</feature>
<dbReference type="EMBL" id="JADMLG010000007">
    <property type="protein sequence ID" value="MBH0778099.1"/>
    <property type="molecule type" value="Genomic_DNA"/>
</dbReference>